<dbReference type="AlphaFoldDB" id="I8UJ48"/>
<organism evidence="1 2">
    <name type="scientific">Fictibacillus macauensis ZFHKF-1</name>
    <dbReference type="NCBI Taxonomy" id="1196324"/>
    <lineage>
        <taxon>Bacteria</taxon>
        <taxon>Bacillati</taxon>
        <taxon>Bacillota</taxon>
        <taxon>Bacilli</taxon>
        <taxon>Bacillales</taxon>
        <taxon>Fictibacillaceae</taxon>
        <taxon>Fictibacillus</taxon>
    </lineage>
</organism>
<proteinExistence type="predicted"/>
<name>I8UJ48_9BACL</name>
<evidence type="ECO:0000313" key="1">
    <source>
        <dbReference type="EMBL" id="EIT86915.1"/>
    </source>
</evidence>
<comment type="caution">
    <text evidence="1">The sequence shown here is derived from an EMBL/GenBank/DDBJ whole genome shotgun (WGS) entry which is preliminary data.</text>
</comment>
<reference evidence="1 2" key="1">
    <citation type="journal article" date="2012" name="J. Bacteriol.">
        <title>Genome of Bacillus macauensis ZFHKF-1, a Long-Chain-Forming Bacterium.</title>
        <authorList>
            <person name="Cai L."/>
            <person name="Zhang T."/>
        </authorList>
    </citation>
    <scope>NUCLEOTIDE SEQUENCE [LARGE SCALE GENOMIC DNA]</scope>
    <source>
        <strain evidence="1 2">ZFHKF-1</strain>
    </source>
</reference>
<gene>
    <name evidence="1" type="ORF">A374_01629</name>
</gene>
<dbReference type="EMBL" id="AKKV01000019">
    <property type="protein sequence ID" value="EIT86915.1"/>
    <property type="molecule type" value="Genomic_DNA"/>
</dbReference>
<keyword evidence="2" id="KW-1185">Reference proteome</keyword>
<sequence>MRANRGLERANGLGLRANRGLVPELAWFVRDRGACAQTELICAWIEGVLRANGTDLCANRGLLRAN</sequence>
<dbReference type="Proteomes" id="UP000004080">
    <property type="component" value="Unassembled WGS sequence"/>
</dbReference>
<dbReference type="STRING" id="1196324.A374_01629"/>
<accession>I8UJ48</accession>
<evidence type="ECO:0000313" key="2">
    <source>
        <dbReference type="Proteomes" id="UP000004080"/>
    </source>
</evidence>
<protein>
    <submittedName>
        <fullName evidence="1">Uncharacterized protein</fullName>
    </submittedName>
</protein>